<keyword evidence="7" id="KW-0378">Hydrolase</keyword>
<keyword evidence="9" id="KW-0460">Magnesium</keyword>
<comment type="subcellular location">
    <subcellularLocation>
        <location evidence="2">Mitochondrion matrix</location>
    </subcellularLocation>
</comment>
<reference evidence="16" key="1">
    <citation type="submission" date="2022-01" db="EMBL/GenBank/DDBJ databases">
        <authorList>
            <person name="King R."/>
        </authorList>
    </citation>
    <scope>NUCLEOTIDE SEQUENCE</scope>
</reference>
<dbReference type="GO" id="GO:0006397">
    <property type="term" value="P:mRNA processing"/>
    <property type="evidence" value="ECO:0007669"/>
    <property type="project" value="UniProtKB-KW"/>
</dbReference>
<evidence type="ECO:0000256" key="6">
    <source>
        <dbReference type="ARBA" id="ARBA00022723"/>
    </source>
</evidence>
<proteinExistence type="predicted"/>
<keyword evidence="3" id="KW-0597">Phosphoprotein</keyword>
<keyword evidence="8" id="KW-0269">Exonuclease</keyword>
<name>A0A9N9RRA4_9DIPT</name>
<dbReference type="GO" id="GO:0000288">
    <property type="term" value="P:nuclear-transcribed mRNA catabolic process, deadenylation-dependent decay"/>
    <property type="evidence" value="ECO:0007669"/>
    <property type="project" value="TreeGrafter"/>
</dbReference>
<evidence type="ECO:0000256" key="7">
    <source>
        <dbReference type="ARBA" id="ARBA00022801"/>
    </source>
</evidence>
<reference evidence="16" key="2">
    <citation type="submission" date="2022-10" db="EMBL/GenBank/DDBJ databases">
        <authorList>
            <consortium name="ENA_rothamsted_submissions"/>
            <consortium name="culmorum"/>
            <person name="King R."/>
        </authorList>
    </citation>
    <scope>NUCLEOTIDE SEQUENCE</scope>
</reference>
<dbReference type="GO" id="GO:0046872">
    <property type="term" value="F:metal ion binding"/>
    <property type="evidence" value="ECO:0007669"/>
    <property type="project" value="UniProtKB-KW"/>
</dbReference>
<dbReference type="Pfam" id="PF03372">
    <property type="entry name" value="Exo_endo_phos"/>
    <property type="match status" value="1"/>
</dbReference>
<evidence type="ECO:0000256" key="11">
    <source>
        <dbReference type="ARBA" id="ARBA00023128"/>
    </source>
</evidence>
<keyword evidence="4" id="KW-0507">mRNA processing</keyword>
<evidence type="ECO:0000313" key="17">
    <source>
        <dbReference type="Proteomes" id="UP001153620"/>
    </source>
</evidence>
<dbReference type="SUPFAM" id="SSF56219">
    <property type="entry name" value="DNase I-like"/>
    <property type="match status" value="1"/>
</dbReference>
<keyword evidence="17" id="KW-1185">Reference proteome</keyword>
<evidence type="ECO:0000259" key="15">
    <source>
        <dbReference type="Pfam" id="PF21171"/>
    </source>
</evidence>
<dbReference type="GO" id="GO:0004535">
    <property type="term" value="F:poly(A)-specific ribonuclease activity"/>
    <property type="evidence" value="ECO:0007669"/>
    <property type="project" value="UniProtKB-ARBA"/>
</dbReference>
<dbReference type="Proteomes" id="UP001153620">
    <property type="component" value="Chromosome 2"/>
</dbReference>
<dbReference type="InterPro" id="IPR005135">
    <property type="entry name" value="Endo/exonuclease/phosphatase"/>
</dbReference>
<gene>
    <name evidence="16" type="ORF">CHIRRI_LOCUS6312</name>
</gene>
<dbReference type="InterPro" id="IPR050410">
    <property type="entry name" value="CCR4/nocturin_mRNA_transcr"/>
</dbReference>
<dbReference type="EMBL" id="OU895878">
    <property type="protein sequence ID" value="CAG9803412.1"/>
    <property type="molecule type" value="Genomic_DNA"/>
</dbReference>
<evidence type="ECO:0000256" key="12">
    <source>
        <dbReference type="ARBA" id="ARBA00072755"/>
    </source>
</evidence>
<dbReference type="GO" id="GO:0005759">
    <property type="term" value="C:mitochondrial matrix"/>
    <property type="evidence" value="ECO:0007669"/>
    <property type="project" value="UniProtKB-SubCell"/>
</dbReference>
<dbReference type="Gene3D" id="3.60.10.10">
    <property type="entry name" value="Endonuclease/exonuclease/phosphatase"/>
    <property type="match status" value="1"/>
</dbReference>
<dbReference type="OrthoDB" id="412787at2759"/>
<evidence type="ECO:0000256" key="9">
    <source>
        <dbReference type="ARBA" id="ARBA00022842"/>
    </source>
</evidence>
<evidence type="ECO:0000256" key="10">
    <source>
        <dbReference type="ARBA" id="ARBA00022946"/>
    </source>
</evidence>
<dbReference type="FunFam" id="3.60.10.10:FF:000018">
    <property type="entry name" value="2',5'-phosphodiesterase 12"/>
    <property type="match status" value="1"/>
</dbReference>
<protein>
    <recommendedName>
        <fullName evidence="12">2',5'-phosphodiesterase 12</fullName>
    </recommendedName>
    <alternativeName>
        <fullName evidence="13">Mitochondrial deadenylase</fullName>
    </alternativeName>
</protein>
<comment type="cofactor">
    <cofactor evidence="1">
        <name>Mg(2+)</name>
        <dbReference type="ChEBI" id="CHEBI:18420"/>
    </cofactor>
</comment>
<keyword evidence="5" id="KW-0540">Nuclease</keyword>
<dbReference type="AlphaFoldDB" id="A0A9N9RRA4"/>
<feature type="domain" description="2',5'-phosphodiesterase 12-like N-terminal" evidence="15">
    <location>
        <begin position="170"/>
        <end position="265"/>
    </location>
</feature>
<evidence type="ECO:0000256" key="13">
    <source>
        <dbReference type="ARBA" id="ARBA00083541"/>
    </source>
</evidence>
<evidence type="ECO:0000256" key="1">
    <source>
        <dbReference type="ARBA" id="ARBA00001946"/>
    </source>
</evidence>
<dbReference type="PANTHER" id="PTHR12121:SF37">
    <property type="entry name" value="2',5'-PHOSPHODIESTERASE 12"/>
    <property type="match status" value="1"/>
</dbReference>
<evidence type="ECO:0000256" key="2">
    <source>
        <dbReference type="ARBA" id="ARBA00004305"/>
    </source>
</evidence>
<evidence type="ECO:0000256" key="3">
    <source>
        <dbReference type="ARBA" id="ARBA00022553"/>
    </source>
</evidence>
<evidence type="ECO:0000259" key="14">
    <source>
        <dbReference type="Pfam" id="PF03372"/>
    </source>
</evidence>
<sequence>MLIFSHLVKRSNKNLIESILKVSSCQFYNFANKNKVLDMNQVYFKHDKADAKMLISFRYVKQVTETKILDRNFNFVRSINESVDVALNRIRSNLQKEVTVKSKKKNKKNIAEQQEVKEPEDLQVTVKLFLNEEEVTEKTFEDLIPQFEENEDQFRMLILDDVFKLKFNNPWVNNLTLPNSILANFYLYPSKLELDFSDRHSSEFIWYKGKMPKSNRENEIEWEEIGRGYSLLVKNEEIGYKIKLKVTPKSLDQLKTGPEVEAISKCEIQAGPGFCPFEERNLYTTEKLSGNAIRITSYNILADYYADTEDGRQKLFNYCAQYAIDIDYRKQLLIKEIIGYNSDILCMQEVDFKVFDLDFIPFLGEQNMNGVHNKKGTTPEGLSTFYRTDRFELIENYGMNIGDTVKSHPACQDLFSKLQYNQQLVTRFTDLATTLQIVLLKLKEFPNKYFIVANTHLYFHPDADHIRLLQIGFSMILVEDYMKKFKEKYVTENISLLFCGDFNSVPECGIYKLMTEGYVPENFIDWSSKQEEAVKNVELNQPYKIKSACGTPKFTNYTVGFQDCLDYIFYQTDKFCVTKVVEMPSEEDLSLHNAIPSVVFPSDHIAIIAELDIIP</sequence>
<dbReference type="InterPro" id="IPR048821">
    <property type="entry name" value="PDE12-like_N"/>
</dbReference>
<keyword evidence="11" id="KW-0496">Mitochondrion</keyword>
<dbReference type="PANTHER" id="PTHR12121">
    <property type="entry name" value="CARBON CATABOLITE REPRESSOR PROTEIN 4"/>
    <property type="match status" value="1"/>
</dbReference>
<keyword evidence="10" id="KW-0809">Transit peptide</keyword>
<evidence type="ECO:0000313" key="16">
    <source>
        <dbReference type="EMBL" id="CAG9803412.1"/>
    </source>
</evidence>
<evidence type="ECO:0000256" key="8">
    <source>
        <dbReference type="ARBA" id="ARBA00022839"/>
    </source>
</evidence>
<keyword evidence="6" id="KW-0479">Metal-binding</keyword>
<dbReference type="InterPro" id="IPR036691">
    <property type="entry name" value="Endo/exonu/phosph_ase_sf"/>
</dbReference>
<dbReference type="Pfam" id="PF21171">
    <property type="entry name" value="PDE12-like_N"/>
    <property type="match status" value="1"/>
</dbReference>
<evidence type="ECO:0000256" key="5">
    <source>
        <dbReference type="ARBA" id="ARBA00022722"/>
    </source>
</evidence>
<accession>A0A9N9RRA4</accession>
<feature type="domain" description="Endonuclease/exonuclease/phosphatase" evidence="14">
    <location>
        <begin position="327"/>
        <end position="604"/>
    </location>
</feature>
<organism evidence="16 17">
    <name type="scientific">Chironomus riparius</name>
    <dbReference type="NCBI Taxonomy" id="315576"/>
    <lineage>
        <taxon>Eukaryota</taxon>
        <taxon>Metazoa</taxon>
        <taxon>Ecdysozoa</taxon>
        <taxon>Arthropoda</taxon>
        <taxon>Hexapoda</taxon>
        <taxon>Insecta</taxon>
        <taxon>Pterygota</taxon>
        <taxon>Neoptera</taxon>
        <taxon>Endopterygota</taxon>
        <taxon>Diptera</taxon>
        <taxon>Nematocera</taxon>
        <taxon>Chironomoidea</taxon>
        <taxon>Chironomidae</taxon>
        <taxon>Chironominae</taxon>
        <taxon>Chironomus</taxon>
    </lineage>
</organism>
<evidence type="ECO:0000256" key="4">
    <source>
        <dbReference type="ARBA" id="ARBA00022664"/>
    </source>
</evidence>